<gene>
    <name evidence="4" type="ORF">GC105_00295</name>
</gene>
<dbReference type="InterPro" id="IPR036409">
    <property type="entry name" value="Aldolase_II/adducin_N_sf"/>
</dbReference>
<dbReference type="InterPro" id="IPR001303">
    <property type="entry name" value="Aldolase_II/adducin_N"/>
</dbReference>
<dbReference type="GO" id="GO:0016832">
    <property type="term" value="F:aldehyde-lyase activity"/>
    <property type="evidence" value="ECO:0007669"/>
    <property type="project" value="TreeGrafter"/>
</dbReference>
<dbReference type="GO" id="GO:0046872">
    <property type="term" value="F:metal ion binding"/>
    <property type="evidence" value="ECO:0007669"/>
    <property type="project" value="UniProtKB-KW"/>
</dbReference>
<dbReference type="AlphaFoldDB" id="A0A6A7K430"/>
<dbReference type="Proteomes" id="UP000440004">
    <property type="component" value="Unassembled WGS sequence"/>
</dbReference>
<keyword evidence="5" id="KW-1185">Reference proteome</keyword>
<dbReference type="SUPFAM" id="SSF53639">
    <property type="entry name" value="AraD/HMP-PK domain-like"/>
    <property type="match status" value="1"/>
</dbReference>
<dbReference type="SMART" id="SM01007">
    <property type="entry name" value="Aldolase_II"/>
    <property type="match status" value="1"/>
</dbReference>
<evidence type="ECO:0000313" key="5">
    <source>
        <dbReference type="Proteomes" id="UP000440004"/>
    </source>
</evidence>
<evidence type="ECO:0000313" key="4">
    <source>
        <dbReference type="EMBL" id="MPW24236.1"/>
    </source>
</evidence>
<evidence type="ECO:0000256" key="2">
    <source>
        <dbReference type="ARBA" id="ARBA00023239"/>
    </source>
</evidence>
<evidence type="ECO:0000256" key="1">
    <source>
        <dbReference type="ARBA" id="ARBA00022723"/>
    </source>
</evidence>
<reference evidence="4 5" key="1">
    <citation type="submission" date="2019-10" db="EMBL/GenBank/DDBJ databases">
        <title>Alkalibaculum tamaniensis sp.nov., a new alkaliphilic acetogen, isolated on methoxylated aromatics from a mud volcano.</title>
        <authorList>
            <person name="Khomyakova M.A."/>
            <person name="Merkel A.Y."/>
            <person name="Bonch-Osmolovskaya E.A."/>
            <person name="Slobodkin A.I."/>
        </authorList>
    </citation>
    <scope>NUCLEOTIDE SEQUENCE [LARGE SCALE GENOMIC DNA]</scope>
    <source>
        <strain evidence="4 5">M08DMB</strain>
    </source>
</reference>
<dbReference type="Gene3D" id="3.40.225.10">
    <property type="entry name" value="Class II aldolase/adducin N-terminal domain"/>
    <property type="match status" value="1"/>
</dbReference>
<dbReference type="Pfam" id="PF00596">
    <property type="entry name" value="Aldolase_II"/>
    <property type="match status" value="1"/>
</dbReference>
<dbReference type="InterPro" id="IPR050197">
    <property type="entry name" value="Aldolase_class_II_sugar_metab"/>
</dbReference>
<dbReference type="GO" id="GO:0019323">
    <property type="term" value="P:pentose catabolic process"/>
    <property type="evidence" value="ECO:0007669"/>
    <property type="project" value="TreeGrafter"/>
</dbReference>
<protein>
    <recommendedName>
        <fullName evidence="3">Class II aldolase/adducin N-terminal domain-containing protein</fullName>
    </recommendedName>
</protein>
<dbReference type="PANTHER" id="PTHR22789:SF0">
    <property type="entry name" value="3-OXO-TETRONATE 4-PHOSPHATE DECARBOXYLASE-RELATED"/>
    <property type="match status" value="1"/>
</dbReference>
<proteinExistence type="predicted"/>
<accession>A0A6A7K430</accession>
<organism evidence="4 5">
    <name type="scientific">Alkalibaculum sporogenes</name>
    <dbReference type="NCBI Taxonomy" id="2655001"/>
    <lineage>
        <taxon>Bacteria</taxon>
        <taxon>Bacillati</taxon>
        <taxon>Bacillota</taxon>
        <taxon>Clostridia</taxon>
        <taxon>Eubacteriales</taxon>
        <taxon>Eubacteriaceae</taxon>
        <taxon>Alkalibaculum</taxon>
    </lineage>
</organism>
<dbReference type="GO" id="GO:0005829">
    <property type="term" value="C:cytosol"/>
    <property type="evidence" value="ECO:0007669"/>
    <property type="project" value="TreeGrafter"/>
</dbReference>
<dbReference type="PANTHER" id="PTHR22789">
    <property type="entry name" value="FUCULOSE PHOSPHATE ALDOLASE"/>
    <property type="match status" value="1"/>
</dbReference>
<feature type="domain" description="Class II aldolase/adducin N-terminal" evidence="3">
    <location>
        <begin position="7"/>
        <end position="184"/>
    </location>
</feature>
<name>A0A6A7K430_9FIRM</name>
<keyword evidence="1" id="KW-0479">Metal-binding</keyword>
<dbReference type="EMBL" id="WHNX01000001">
    <property type="protein sequence ID" value="MPW24236.1"/>
    <property type="molecule type" value="Genomic_DNA"/>
</dbReference>
<evidence type="ECO:0000259" key="3">
    <source>
        <dbReference type="SMART" id="SM01007"/>
    </source>
</evidence>
<sequence>MILDIRKELINAGLRLAEYKLITLTGGNVSYRNPDTNIVAITPSGIEYKDLEADDIVLLDLDGNVVEGKRKPSSDTIAHLQIYRERKDIHSIIHTHSPYASCFAILNEKVLVAQTTMANEIGGEVVVAEYAPVGSDDFGLNVLKVLGDKKAILLKNHGVLAFGKDIKHALTAAVMFEDTCKVYYLAKSIGQPVLLNEKQIEDANYIFQNIYGQ</sequence>
<comment type="caution">
    <text evidence="4">The sequence shown here is derived from an EMBL/GenBank/DDBJ whole genome shotgun (WGS) entry which is preliminary data.</text>
</comment>
<keyword evidence="2" id="KW-0456">Lyase</keyword>